<organism evidence="4 5">
    <name type="scientific">Secundilactobacillus collinoides DSM 20515 = JCM 1123</name>
    <dbReference type="NCBI Taxonomy" id="1423733"/>
    <lineage>
        <taxon>Bacteria</taxon>
        <taxon>Bacillati</taxon>
        <taxon>Bacillota</taxon>
        <taxon>Bacilli</taxon>
        <taxon>Lactobacillales</taxon>
        <taxon>Lactobacillaceae</taxon>
        <taxon>Secundilactobacillus</taxon>
    </lineage>
</organism>
<evidence type="ECO:0000313" key="4">
    <source>
        <dbReference type="EMBL" id="KRM74802.1"/>
    </source>
</evidence>
<evidence type="ECO:0000313" key="5">
    <source>
        <dbReference type="Proteomes" id="UP000051845"/>
    </source>
</evidence>
<name>A0A0R2B875_SECCO</name>
<sequence length="342" mass="36354">MMKIFKKTLLAAGLVGVALSAAGCQSADSTGNSASNKSLSVVFLPSDSAKEATAARTAVAKELSKATGKKVTVKTTTDYNVAVQAIASGKAQIAMMGAEGYIQAKKQSKDVVPILTHSGKSGTLSDAQYRSYIMVPKDKAASYKVNGKYDIHKIKGKRMSFVSNTSTSGFAIPAGALQQTFKLKNKDDLSQNGKFFSKVLFGGSHQGSAVNLLKGDSDVAAFDDTDLVQYGKFTNDASKVGADFKINKDAAAPFDAVRGKESIALAVYPVQNEPVLVNKKGVTKTEINKIVKAFTSKQVTNDPKFFAPADAKVRGMFTKDGNTKFIAISDKWYAPTQKILGE</sequence>
<evidence type="ECO:0000256" key="2">
    <source>
        <dbReference type="ARBA" id="ARBA00022729"/>
    </source>
</evidence>
<dbReference type="PANTHER" id="PTHR35841">
    <property type="entry name" value="PHOSPHONATES-BINDING PERIPLASMIC PROTEIN"/>
    <property type="match status" value="1"/>
</dbReference>
<feature type="signal peptide" evidence="3">
    <location>
        <begin position="1"/>
        <end position="26"/>
    </location>
</feature>
<proteinExistence type="inferred from homology"/>
<comment type="caution">
    <text evidence="4">The sequence shown here is derived from an EMBL/GenBank/DDBJ whole genome shotgun (WGS) entry which is preliminary data.</text>
</comment>
<dbReference type="InterPro" id="IPR005770">
    <property type="entry name" value="PhnD"/>
</dbReference>
<dbReference type="PROSITE" id="PS51257">
    <property type="entry name" value="PROKAR_LIPOPROTEIN"/>
    <property type="match status" value="1"/>
</dbReference>
<dbReference type="GO" id="GO:0043190">
    <property type="term" value="C:ATP-binding cassette (ABC) transporter complex"/>
    <property type="evidence" value="ECO:0007669"/>
    <property type="project" value="InterPro"/>
</dbReference>
<dbReference type="Pfam" id="PF12974">
    <property type="entry name" value="Phosphonate-bd"/>
    <property type="match status" value="1"/>
</dbReference>
<keyword evidence="2 3" id="KW-0732">Signal</keyword>
<protein>
    <submittedName>
        <fullName evidence="4">Phosphate phosphite phosphonate ABC transporter, periplasmic binding protein</fullName>
    </submittedName>
</protein>
<dbReference type="EMBL" id="AYYR01000067">
    <property type="protein sequence ID" value="KRM74802.1"/>
    <property type="molecule type" value="Genomic_DNA"/>
</dbReference>
<reference evidence="4 5" key="1">
    <citation type="journal article" date="2015" name="Genome Announc.">
        <title>Expanding the biotechnology potential of lactobacilli through comparative genomics of 213 strains and associated genera.</title>
        <authorList>
            <person name="Sun Z."/>
            <person name="Harris H.M."/>
            <person name="McCann A."/>
            <person name="Guo C."/>
            <person name="Argimon S."/>
            <person name="Zhang W."/>
            <person name="Yang X."/>
            <person name="Jeffery I.B."/>
            <person name="Cooney J.C."/>
            <person name="Kagawa T.F."/>
            <person name="Liu W."/>
            <person name="Song Y."/>
            <person name="Salvetti E."/>
            <person name="Wrobel A."/>
            <person name="Rasinkangas P."/>
            <person name="Parkhill J."/>
            <person name="Rea M.C."/>
            <person name="O'Sullivan O."/>
            <person name="Ritari J."/>
            <person name="Douillard F.P."/>
            <person name="Paul Ross R."/>
            <person name="Yang R."/>
            <person name="Briner A.E."/>
            <person name="Felis G.E."/>
            <person name="de Vos W.M."/>
            <person name="Barrangou R."/>
            <person name="Klaenhammer T.R."/>
            <person name="Caufield P.W."/>
            <person name="Cui Y."/>
            <person name="Zhang H."/>
            <person name="O'Toole P.W."/>
        </authorList>
    </citation>
    <scope>NUCLEOTIDE SEQUENCE [LARGE SCALE GENOMIC DNA]</scope>
    <source>
        <strain evidence="4 5">DSM 20515</strain>
    </source>
</reference>
<dbReference type="AlphaFoldDB" id="A0A0R2B875"/>
<dbReference type="Proteomes" id="UP000051845">
    <property type="component" value="Unassembled WGS sequence"/>
</dbReference>
<evidence type="ECO:0000256" key="1">
    <source>
        <dbReference type="ARBA" id="ARBA00007162"/>
    </source>
</evidence>
<dbReference type="PANTHER" id="PTHR35841:SF1">
    <property type="entry name" value="PHOSPHONATES-BINDING PERIPLASMIC PROTEIN"/>
    <property type="match status" value="1"/>
</dbReference>
<dbReference type="NCBIfam" id="TIGR01098">
    <property type="entry name" value="3A0109s03R"/>
    <property type="match status" value="1"/>
</dbReference>
<accession>A0A0R2B875</accession>
<evidence type="ECO:0000256" key="3">
    <source>
        <dbReference type="SAM" id="SignalP"/>
    </source>
</evidence>
<dbReference type="STRING" id="33960.TY91_09855"/>
<gene>
    <name evidence="4" type="ORF">FC82_GL002745</name>
</gene>
<dbReference type="Gene3D" id="3.40.190.10">
    <property type="entry name" value="Periplasmic binding protein-like II"/>
    <property type="match status" value="2"/>
</dbReference>
<dbReference type="PATRIC" id="fig|1423733.4.peg.2869"/>
<dbReference type="GO" id="GO:0055085">
    <property type="term" value="P:transmembrane transport"/>
    <property type="evidence" value="ECO:0007669"/>
    <property type="project" value="InterPro"/>
</dbReference>
<feature type="chain" id="PRO_5038773493" evidence="3">
    <location>
        <begin position="27"/>
        <end position="342"/>
    </location>
</feature>
<comment type="similarity">
    <text evidence="1">Belongs to the phosphate/phosphite/phosphonate binding protein family.</text>
</comment>
<dbReference type="SUPFAM" id="SSF53850">
    <property type="entry name" value="Periplasmic binding protein-like II"/>
    <property type="match status" value="1"/>
</dbReference>